<keyword evidence="2" id="KW-0472">Membrane</keyword>
<dbReference type="Pfam" id="PF07963">
    <property type="entry name" value="N_methyl"/>
    <property type="match status" value="1"/>
</dbReference>
<feature type="compositionally biased region" description="Low complexity" evidence="1">
    <location>
        <begin position="112"/>
        <end position="122"/>
    </location>
</feature>
<dbReference type="AlphaFoldDB" id="A0A0P6VSG8"/>
<reference evidence="3 4" key="1">
    <citation type="submission" date="2015-09" db="EMBL/GenBank/DDBJ databases">
        <authorList>
            <person name="Jackson K.R."/>
            <person name="Lunt B.L."/>
            <person name="Fisher J.N.B."/>
            <person name="Gardner A.V."/>
            <person name="Bailey M.E."/>
            <person name="Deus L.M."/>
            <person name="Earl A.S."/>
            <person name="Gibby P.D."/>
            <person name="Hartmann K.A."/>
            <person name="Liu J.E."/>
            <person name="Manci A.M."/>
            <person name="Nielsen D.A."/>
            <person name="Solomon M.B."/>
            <person name="Breakwell D.P."/>
            <person name="Burnett S.H."/>
            <person name="Grose J.H."/>
        </authorList>
    </citation>
    <scope>NUCLEOTIDE SEQUENCE [LARGE SCALE GENOMIC DNA]</scope>
    <source>
        <strain evidence="3 4">16</strain>
    </source>
</reference>
<evidence type="ECO:0008006" key="5">
    <source>
        <dbReference type="Google" id="ProtNLM"/>
    </source>
</evidence>
<dbReference type="PROSITE" id="PS00409">
    <property type="entry name" value="PROKAR_NTER_METHYL"/>
    <property type="match status" value="1"/>
</dbReference>
<dbReference type="STRING" id="665126.ABB55_16535"/>
<feature type="transmembrane region" description="Helical" evidence="2">
    <location>
        <begin position="17"/>
        <end position="38"/>
    </location>
</feature>
<dbReference type="InterPro" id="IPR012902">
    <property type="entry name" value="N_methyl_site"/>
</dbReference>
<evidence type="ECO:0000256" key="2">
    <source>
        <dbReference type="SAM" id="Phobius"/>
    </source>
</evidence>
<organism evidence="3 4">
    <name type="scientific">Prosthecodimorpha hirschii</name>
    <dbReference type="NCBI Taxonomy" id="665126"/>
    <lineage>
        <taxon>Bacteria</taxon>
        <taxon>Pseudomonadati</taxon>
        <taxon>Pseudomonadota</taxon>
        <taxon>Alphaproteobacteria</taxon>
        <taxon>Hyphomicrobiales</taxon>
        <taxon>Ancalomicrobiaceae</taxon>
        <taxon>Prosthecodimorpha</taxon>
    </lineage>
</organism>
<feature type="region of interest" description="Disordered" evidence="1">
    <location>
        <begin position="98"/>
        <end position="166"/>
    </location>
</feature>
<dbReference type="Proteomes" id="UP000048984">
    <property type="component" value="Unassembled WGS sequence"/>
</dbReference>
<evidence type="ECO:0000256" key="1">
    <source>
        <dbReference type="SAM" id="MobiDB-lite"/>
    </source>
</evidence>
<comment type="caution">
    <text evidence="3">The sequence shown here is derived from an EMBL/GenBank/DDBJ whole genome shotgun (WGS) entry which is preliminary data.</text>
</comment>
<proteinExistence type="predicted"/>
<gene>
    <name evidence="3" type="ORF">ABB55_16535</name>
</gene>
<keyword evidence="2" id="KW-0812">Transmembrane</keyword>
<name>A0A0P6VSG8_9HYPH</name>
<dbReference type="NCBIfam" id="TIGR02532">
    <property type="entry name" value="IV_pilin_GFxxxE"/>
    <property type="match status" value="1"/>
</dbReference>
<dbReference type="InterPro" id="IPR045584">
    <property type="entry name" value="Pilin-like"/>
</dbReference>
<dbReference type="RefSeq" id="WP_054359786.1">
    <property type="nucleotide sequence ID" value="NZ_LJYW01000001.1"/>
</dbReference>
<dbReference type="SUPFAM" id="SSF54523">
    <property type="entry name" value="Pili subunits"/>
    <property type="match status" value="1"/>
</dbReference>
<sequence length="192" mass="18849">MAPEARAPVPVSREPQAGFTLVEVLAAIVVAGLMVAVLSRAFSTAWSAARAPAEIAGAAILAQSLIAGVRAVPGAVPVRGTARQGSFDYAIGTEIVDFEPRPSPAPSIPLDAGPTTRTAPAPGAGGGGGGGGETSGTGPAAGTRPGEPGSRGPQTGRADSGPPIPLRVTVVVKAPSGRSVRLETVKLVPGAR</sequence>
<keyword evidence="2" id="KW-1133">Transmembrane helix</keyword>
<reference evidence="3 4" key="2">
    <citation type="submission" date="2015-10" db="EMBL/GenBank/DDBJ databases">
        <title>Draft Genome Sequence of Prosthecomicrobium hirschii ATCC 27832.</title>
        <authorList>
            <person name="Daniel J."/>
            <person name="Givan S.A."/>
            <person name="Brun Y.V."/>
            <person name="Brown P.J."/>
        </authorList>
    </citation>
    <scope>NUCLEOTIDE SEQUENCE [LARGE SCALE GENOMIC DNA]</scope>
    <source>
        <strain evidence="3 4">16</strain>
    </source>
</reference>
<keyword evidence="4" id="KW-1185">Reference proteome</keyword>
<feature type="compositionally biased region" description="Gly residues" evidence="1">
    <location>
        <begin position="123"/>
        <end position="135"/>
    </location>
</feature>
<protein>
    <recommendedName>
        <fullName evidence="5">Prepilin-type N-terminal cleavage/methylation domain-containing protein</fullName>
    </recommendedName>
</protein>
<evidence type="ECO:0000313" key="4">
    <source>
        <dbReference type="Proteomes" id="UP000048984"/>
    </source>
</evidence>
<evidence type="ECO:0000313" key="3">
    <source>
        <dbReference type="EMBL" id="KPL53622.1"/>
    </source>
</evidence>
<accession>A0A0P6VSG8</accession>
<dbReference type="EMBL" id="LJYW01000001">
    <property type="protein sequence ID" value="KPL53622.1"/>
    <property type="molecule type" value="Genomic_DNA"/>
</dbReference>